<sequence length="59" mass="6365">MAPIRTQNGTARGTDPVSPLMLSHQLLSLAEEAHRAGLPRSASRLLRLAHSVCNDGPHR</sequence>
<accession>A0ABT1W5X2</accession>
<dbReference type="RefSeq" id="WP_422863612.1">
    <property type="nucleotide sequence ID" value="NZ_JAMSKV010000004.1"/>
</dbReference>
<keyword evidence="2" id="KW-1185">Reference proteome</keyword>
<reference evidence="1 2" key="1">
    <citation type="submission" date="2022-06" db="EMBL/GenBank/DDBJ databases">
        <title>Endosaccharibacter gen. nov., sp. nov., endophytic bacteria isolated from sugarcane.</title>
        <authorList>
            <person name="Pitiwittayakul N."/>
            <person name="Yukphan P."/>
            <person name="Charoenyingcharoen P."/>
            <person name="Tanasupawat S."/>
        </authorList>
    </citation>
    <scope>NUCLEOTIDE SEQUENCE [LARGE SCALE GENOMIC DNA]</scope>
    <source>
        <strain evidence="1 2">KSS8</strain>
    </source>
</reference>
<evidence type="ECO:0000313" key="2">
    <source>
        <dbReference type="Proteomes" id="UP001524587"/>
    </source>
</evidence>
<dbReference type="EMBL" id="JAMSKV010000004">
    <property type="protein sequence ID" value="MCQ8278153.1"/>
    <property type="molecule type" value="Genomic_DNA"/>
</dbReference>
<proteinExistence type="predicted"/>
<comment type="caution">
    <text evidence="1">The sequence shown here is derived from an EMBL/GenBank/DDBJ whole genome shotgun (WGS) entry which is preliminary data.</text>
</comment>
<evidence type="ECO:0000313" key="1">
    <source>
        <dbReference type="EMBL" id="MCQ8278153.1"/>
    </source>
</evidence>
<gene>
    <name evidence="1" type="ORF">NFI95_06790</name>
</gene>
<protein>
    <submittedName>
        <fullName evidence="1">Uncharacterized protein</fullName>
    </submittedName>
</protein>
<organism evidence="1 2">
    <name type="scientific">Endosaccharibacter trunci</name>
    <dbReference type="NCBI Taxonomy" id="2812733"/>
    <lineage>
        <taxon>Bacteria</taxon>
        <taxon>Pseudomonadati</taxon>
        <taxon>Pseudomonadota</taxon>
        <taxon>Alphaproteobacteria</taxon>
        <taxon>Acetobacterales</taxon>
        <taxon>Acetobacteraceae</taxon>
        <taxon>Endosaccharibacter</taxon>
    </lineage>
</organism>
<dbReference type="Proteomes" id="UP001524587">
    <property type="component" value="Unassembled WGS sequence"/>
</dbReference>
<name>A0ABT1W5X2_9PROT</name>